<organism evidence="1 2">
    <name type="scientific">Diphasiastrum complanatum</name>
    <name type="common">Issler's clubmoss</name>
    <name type="synonym">Lycopodium complanatum</name>
    <dbReference type="NCBI Taxonomy" id="34168"/>
    <lineage>
        <taxon>Eukaryota</taxon>
        <taxon>Viridiplantae</taxon>
        <taxon>Streptophyta</taxon>
        <taxon>Embryophyta</taxon>
        <taxon>Tracheophyta</taxon>
        <taxon>Lycopodiopsida</taxon>
        <taxon>Lycopodiales</taxon>
        <taxon>Lycopodiaceae</taxon>
        <taxon>Lycopodioideae</taxon>
        <taxon>Diphasiastrum</taxon>
    </lineage>
</organism>
<accession>A0ACC2CBS6</accession>
<protein>
    <submittedName>
        <fullName evidence="1">Uncharacterized protein</fullName>
    </submittedName>
</protein>
<sequence length="404" mass="46245">MEESKYFQEGEASPMKKLDDDTTLHIFQNLNDPRDIARIAIVSHSWRCIVIQGRLWRRLCVRQFPVLESFGLPNKEDEIGCSSTASYLQPFSIESLEAEHLTYCTLFKKLMGKLLDKSCILEPLSASSTDNFPDESIAQTLYPTPTRRELKSPSYWSSQGQRKADVPESLTYQLVTRLCVVHEVRIRPFQAYFQRGNPIYSARFVRFRMGYSLSSTGTRIQESDSPSTSTMSTDRSPCKDYVWTYVSPEFAMLQADTLQSFKLPQPVLCIGGILQVELLGRVQTQRMDQLYYICICHVNVVGMPLPDFDFNIINDSLVLHHLKEEPNTRSELFENDTTSTDNSAAGPAGWRSFTERFRQLRTSRLLRRNRILLNTLLENIAVANMFLTDNHGSNENEESTANTD</sequence>
<dbReference type="EMBL" id="CM055102">
    <property type="protein sequence ID" value="KAJ7539463.1"/>
    <property type="molecule type" value="Genomic_DNA"/>
</dbReference>
<dbReference type="Proteomes" id="UP001162992">
    <property type="component" value="Chromosome 11"/>
</dbReference>
<evidence type="ECO:0000313" key="2">
    <source>
        <dbReference type="Proteomes" id="UP001162992"/>
    </source>
</evidence>
<evidence type="ECO:0000313" key="1">
    <source>
        <dbReference type="EMBL" id="KAJ7539463.1"/>
    </source>
</evidence>
<reference evidence="2" key="1">
    <citation type="journal article" date="2024" name="Proc. Natl. Acad. Sci. U.S.A.">
        <title>Extraordinary preservation of gene collinearity over three hundred million years revealed in homosporous lycophytes.</title>
        <authorList>
            <person name="Li C."/>
            <person name="Wickell D."/>
            <person name="Kuo L.Y."/>
            <person name="Chen X."/>
            <person name="Nie B."/>
            <person name="Liao X."/>
            <person name="Peng D."/>
            <person name="Ji J."/>
            <person name="Jenkins J."/>
            <person name="Williams M."/>
            <person name="Shu S."/>
            <person name="Plott C."/>
            <person name="Barry K."/>
            <person name="Rajasekar S."/>
            <person name="Grimwood J."/>
            <person name="Han X."/>
            <person name="Sun S."/>
            <person name="Hou Z."/>
            <person name="He W."/>
            <person name="Dai G."/>
            <person name="Sun C."/>
            <person name="Schmutz J."/>
            <person name="Leebens-Mack J.H."/>
            <person name="Li F.W."/>
            <person name="Wang L."/>
        </authorList>
    </citation>
    <scope>NUCLEOTIDE SEQUENCE [LARGE SCALE GENOMIC DNA]</scope>
    <source>
        <strain evidence="2">cv. PW_Plant_1</strain>
    </source>
</reference>
<name>A0ACC2CBS6_DIPCM</name>
<keyword evidence="2" id="KW-1185">Reference proteome</keyword>
<proteinExistence type="predicted"/>
<gene>
    <name evidence="1" type="ORF">O6H91_11G094200</name>
</gene>
<comment type="caution">
    <text evidence="1">The sequence shown here is derived from an EMBL/GenBank/DDBJ whole genome shotgun (WGS) entry which is preliminary data.</text>
</comment>